<dbReference type="Proteomes" id="UP001501337">
    <property type="component" value="Unassembled WGS sequence"/>
</dbReference>
<organism evidence="1 2">
    <name type="scientific">Allohahella marinimesophila</name>
    <dbReference type="NCBI Taxonomy" id="1054972"/>
    <lineage>
        <taxon>Bacteria</taxon>
        <taxon>Pseudomonadati</taxon>
        <taxon>Pseudomonadota</taxon>
        <taxon>Gammaproteobacteria</taxon>
        <taxon>Oceanospirillales</taxon>
        <taxon>Hahellaceae</taxon>
        <taxon>Allohahella</taxon>
    </lineage>
</organism>
<evidence type="ECO:0000313" key="1">
    <source>
        <dbReference type="EMBL" id="GAA3978736.1"/>
    </source>
</evidence>
<name>A0ABP7Q9B0_9GAMM</name>
<protein>
    <submittedName>
        <fullName evidence="1">Uncharacterized protein</fullName>
    </submittedName>
</protein>
<keyword evidence="2" id="KW-1185">Reference proteome</keyword>
<proteinExistence type="predicted"/>
<dbReference type="EMBL" id="BAABBO010000023">
    <property type="protein sequence ID" value="GAA3978736.1"/>
    <property type="molecule type" value="Genomic_DNA"/>
</dbReference>
<gene>
    <name evidence="1" type="ORF">GCM10022278_39150</name>
</gene>
<accession>A0ABP7Q9B0</accession>
<reference evidence="2" key="1">
    <citation type="journal article" date="2019" name="Int. J. Syst. Evol. Microbiol.">
        <title>The Global Catalogue of Microorganisms (GCM) 10K type strain sequencing project: providing services to taxonomists for standard genome sequencing and annotation.</title>
        <authorList>
            <consortium name="The Broad Institute Genomics Platform"/>
            <consortium name="The Broad Institute Genome Sequencing Center for Infectious Disease"/>
            <person name="Wu L."/>
            <person name="Ma J."/>
        </authorList>
    </citation>
    <scope>NUCLEOTIDE SEQUENCE [LARGE SCALE GENOMIC DNA]</scope>
    <source>
        <strain evidence="2">JCM 17555</strain>
    </source>
</reference>
<evidence type="ECO:0000313" key="2">
    <source>
        <dbReference type="Proteomes" id="UP001501337"/>
    </source>
</evidence>
<sequence>MKLYGDRLLTGLRAFQIQKKGWVGGEFSAQRALIAASTWCFPRNLWLSATVFREQAVNNTLYSVFEKTAAEDWLINERELNQYLMVRSCASEQD</sequence>
<comment type="caution">
    <text evidence="1">The sequence shown here is derived from an EMBL/GenBank/DDBJ whole genome shotgun (WGS) entry which is preliminary data.</text>
</comment>